<accession>A0A1I8JNU3</accession>
<keyword evidence="2" id="KW-1185">Reference proteome</keyword>
<evidence type="ECO:0000256" key="1">
    <source>
        <dbReference type="SAM" id="MobiDB-lite"/>
    </source>
</evidence>
<name>A0A1I8JNU3_9PLAT</name>
<dbReference type="Proteomes" id="UP000095280">
    <property type="component" value="Unplaced"/>
</dbReference>
<feature type="compositionally biased region" description="Low complexity" evidence="1">
    <location>
        <begin position="299"/>
        <end position="311"/>
    </location>
</feature>
<organism evidence="2 3">
    <name type="scientific">Macrostomum lignano</name>
    <dbReference type="NCBI Taxonomy" id="282301"/>
    <lineage>
        <taxon>Eukaryota</taxon>
        <taxon>Metazoa</taxon>
        <taxon>Spiralia</taxon>
        <taxon>Lophotrochozoa</taxon>
        <taxon>Platyhelminthes</taxon>
        <taxon>Rhabditophora</taxon>
        <taxon>Macrostomorpha</taxon>
        <taxon>Macrostomida</taxon>
        <taxon>Macrostomidae</taxon>
        <taxon>Macrostomum</taxon>
    </lineage>
</organism>
<protein>
    <submittedName>
        <fullName evidence="3">BTB domain-containing protein</fullName>
    </submittedName>
</protein>
<proteinExistence type="predicted"/>
<dbReference type="AlphaFoldDB" id="A0A1I8JNU3"/>
<evidence type="ECO:0000313" key="3">
    <source>
        <dbReference type="WBParaSite" id="snap_masked-unitig_23241-processed-gene-0.1-mRNA-1"/>
    </source>
</evidence>
<reference evidence="3" key="1">
    <citation type="submission" date="2016-11" db="UniProtKB">
        <authorList>
            <consortium name="WormBaseParasite"/>
        </authorList>
    </citation>
    <scope>IDENTIFICATION</scope>
</reference>
<sequence length="485" mass="54273">AIKQTEGSEINCDKPLLLRLDGTLDMASVSSGHGGGQWQCPKSSNYLKFAINIPYSDVKRMLETDTRPAVLALKDCSRAGRVNWKLKLYTSTRQHRSKLPGALPEIRASGVHRRRRSACNTEFSVRLTGSRQSQRGWSARARARGRFSKADDSWGWSQRIEVLRLSGVIKIYESSKLLYTEKEAQFYSGAERPRTFRIQVGQVTFHVHRTVLVLNSDYFLPPAFSRQDSEVARAAALMTLLDEKVAQPDLPSCLQFVDTQLSSESVEPEKAMKYYFICIRWLRCPDLAEQCVRSRTAAAGPPSAAAPAEAGGENGDFDGASAETESDGKTGQVKMNGVHSDHSEDEVFRGFRLMNVADLLCDSRLVVLHWRAALSWRVSNSEASVAAAPALASKQNWERRLEAVQGGPAVLPLDSGPSKDRGVLLYMSGRHGDYMGLYLRQGRLNYFIFNPSRLDKSLWWSPLLLCRLWMFSFNQALRSGEQKEV</sequence>
<evidence type="ECO:0000313" key="2">
    <source>
        <dbReference type="Proteomes" id="UP000095280"/>
    </source>
</evidence>
<feature type="region of interest" description="Disordered" evidence="1">
    <location>
        <begin position="299"/>
        <end position="339"/>
    </location>
</feature>
<dbReference type="WBParaSite" id="snap_masked-unitig_23241-processed-gene-0.1-mRNA-1">
    <property type="protein sequence ID" value="snap_masked-unitig_23241-processed-gene-0.1-mRNA-1"/>
    <property type="gene ID" value="snap_masked-unitig_23241-processed-gene-0.1"/>
</dbReference>